<gene>
    <name evidence="1" type="ORF">AMTR_s00018p00257790</name>
</gene>
<proteinExistence type="predicted"/>
<organism evidence="1 2">
    <name type="scientific">Amborella trichopoda</name>
    <dbReference type="NCBI Taxonomy" id="13333"/>
    <lineage>
        <taxon>Eukaryota</taxon>
        <taxon>Viridiplantae</taxon>
        <taxon>Streptophyta</taxon>
        <taxon>Embryophyta</taxon>
        <taxon>Tracheophyta</taxon>
        <taxon>Spermatophyta</taxon>
        <taxon>Magnoliopsida</taxon>
        <taxon>Amborellales</taxon>
        <taxon>Amborellaceae</taxon>
        <taxon>Amborella</taxon>
    </lineage>
</organism>
<dbReference type="HOGENOM" id="CLU_1519865_0_0_1"/>
<accession>W1PM99</accession>
<dbReference type="Proteomes" id="UP000017836">
    <property type="component" value="Unassembled WGS sequence"/>
</dbReference>
<dbReference type="AlphaFoldDB" id="W1PM99"/>
<sequence length="177" mass="18153">MVVCSPKRSGGKKLVAGYGGEESNAFGFYVITRATYDGRQPVGGPGSMAGGVENKGGLAAEGDGGSQPFSSLVVWALNSAAMPKTVHKASDGSGGVVCEGGSYQDMDGVLIVVGSSHGVVDLLRPRSGVEPHHRDAIYCSMWKLLLSMIEGSIAPFKLLDVPIISNTSGAISASFCS</sequence>
<dbReference type="Gramene" id="ERN08270">
    <property type="protein sequence ID" value="ERN08270"/>
    <property type="gene ID" value="AMTR_s00018p00257790"/>
</dbReference>
<dbReference type="EMBL" id="KI393569">
    <property type="protein sequence ID" value="ERN08270.1"/>
    <property type="molecule type" value="Genomic_DNA"/>
</dbReference>
<protein>
    <submittedName>
        <fullName evidence="1">Uncharacterized protein</fullName>
    </submittedName>
</protein>
<evidence type="ECO:0000313" key="1">
    <source>
        <dbReference type="EMBL" id="ERN08270.1"/>
    </source>
</evidence>
<name>W1PM99_AMBTC</name>
<reference evidence="2" key="1">
    <citation type="journal article" date="2013" name="Science">
        <title>The Amborella genome and the evolution of flowering plants.</title>
        <authorList>
            <consortium name="Amborella Genome Project"/>
        </authorList>
    </citation>
    <scope>NUCLEOTIDE SEQUENCE [LARGE SCALE GENOMIC DNA]</scope>
</reference>
<keyword evidence="2" id="KW-1185">Reference proteome</keyword>
<evidence type="ECO:0000313" key="2">
    <source>
        <dbReference type="Proteomes" id="UP000017836"/>
    </source>
</evidence>